<evidence type="ECO:0000256" key="8">
    <source>
        <dbReference type="ARBA" id="ARBA00023136"/>
    </source>
</evidence>
<evidence type="ECO:0000256" key="6">
    <source>
        <dbReference type="ARBA" id="ARBA00022824"/>
    </source>
</evidence>
<keyword evidence="6" id="KW-0256">Endoplasmic reticulum</keyword>
<keyword evidence="8 10" id="KW-0472">Membrane</keyword>
<reference evidence="11 12" key="1">
    <citation type="submission" date="2021-05" db="EMBL/GenBank/DDBJ databases">
        <authorList>
            <person name="Zahm M."/>
            <person name="Klopp C."/>
            <person name="Cabau C."/>
            <person name="Kuhl H."/>
            <person name="Suciu R."/>
            <person name="Ciorpac M."/>
            <person name="Holostenco D."/>
            <person name="Gessner J."/>
            <person name="Wuertz S."/>
            <person name="Hohne C."/>
            <person name="Stock M."/>
            <person name="Gislard M."/>
            <person name="Lluch J."/>
            <person name="Milhes M."/>
            <person name="Lampietro C."/>
            <person name="Lopez Roques C."/>
            <person name="Donnadieu C."/>
            <person name="Du K."/>
            <person name="Schartl M."/>
            <person name="Guiguen Y."/>
        </authorList>
    </citation>
    <scope>NUCLEOTIDE SEQUENCE [LARGE SCALE GENOMIC DNA]</scope>
    <source>
        <strain evidence="11">Hh-F2</strain>
        <tissue evidence="11">Blood</tissue>
    </source>
</reference>
<dbReference type="SMART" id="SM00730">
    <property type="entry name" value="PSN"/>
    <property type="match status" value="1"/>
</dbReference>
<evidence type="ECO:0000313" key="11">
    <source>
        <dbReference type="EMBL" id="KAK6471796.1"/>
    </source>
</evidence>
<feature type="transmembrane region" description="Helical" evidence="10">
    <location>
        <begin position="90"/>
        <end position="108"/>
    </location>
</feature>
<comment type="similarity">
    <text evidence="3">Belongs to the peptidase A22B family.</text>
</comment>
<feature type="region of interest" description="Disordered" evidence="9">
    <location>
        <begin position="1"/>
        <end position="27"/>
    </location>
</feature>
<dbReference type="InterPro" id="IPR007369">
    <property type="entry name" value="Peptidase_A22B_SPP"/>
</dbReference>
<keyword evidence="5" id="KW-0378">Hydrolase</keyword>
<name>A0ABR0YHA2_HUSHU</name>
<evidence type="ECO:0000256" key="1">
    <source>
        <dbReference type="ARBA" id="ARBA00004366"/>
    </source>
</evidence>
<sequence>MAEVDQGSAFPGEAASPAIDSLNATDSNGTDSTNATVAKFVSTPEGTALAYGSLVLMALLPIFFGALRSVNCAKGKNSSDMPETITSRDAARFPIIASCTLFGLYLFFKIFSEEYINMLLSMYFFVLGILALSHTISPFVNRLFPENFPNKQYQLLFTQGSGENKEEIVNYEFDTKDLLCLCFSSVVGVWYILKKHWIANNLFGLAFALNGVELLHLNNVSTGCILLGGLFVYDVFWVFGTNVMVTVAKSFEAPIKLVFPQDILEKGLAANNFAMLGLGDIVIPGIFIALLLRFDVSLNKNSRTYFYTGFLAYIFGLGLTIFVMHTFKHAQPALLYLVPACTGLPFFVALVKGELTEMFRYEETPPESKEDKETEKKEN</sequence>
<keyword evidence="7 10" id="KW-1133">Transmembrane helix</keyword>
<proteinExistence type="inferred from homology"/>
<feature type="transmembrane region" description="Helical" evidence="10">
    <location>
        <begin position="120"/>
        <end position="144"/>
    </location>
</feature>
<evidence type="ECO:0000256" key="4">
    <source>
        <dbReference type="ARBA" id="ARBA00022692"/>
    </source>
</evidence>
<evidence type="ECO:0000256" key="3">
    <source>
        <dbReference type="ARBA" id="ARBA00006859"/>
    </source>
</evidence>
<dbReference type="Proteomes" id="UP001369086">
    <property type="component" value="Unassembled WGS sequence"/>
</dbReference>
<dbReference type="EMBL" id="JAHFZB010000030">
    <property type="protein sequence ID" value="KAK6471796.1"/>
    <property type="molecule type" value="Genomic_DNA"/>
</dbReference>
<evidence type="ECO:0000313" key="12">
    <source>
        <dbReference type="Proteomes" id="UP001369086"/>
    </source>
</evidence>
<evidence type="ECO:0000256" key="2">
    <source>
        <dbReference type="ARBA" id="ARBA00004477"/>
    </source>
</evidence>
<accession>A0ABR0YHA2</accession>
<feature type="transmembrane region" description="Helical" evidence="10">
    <location>
        <begin position="304"/>
        <end position="327"/>
    </location>
</feature>
<protein>
    <submittedName>
        <fullName evidence="11">Minor histocompatibility antigen H13-like isoform X2</fullName>
    </submittedName>
</protein>
<feature type="transmembrane region" description="Helical" evidence="10">
    <location>
        <begin position="333"/>
        <end position="351"/>
    </location>
</feature>
<feature type="transmembrane region" description="Helical" evidence="10">
    <location>
        <begin position="48"/>
        <end position="70"/>
    </location>
</feature>
<feature type="transmembrane region" description="Helical" evidence="10">
    <location>
        <begin position="268"/>
        <end position="292"/>
    </location>
</feature>
<dbReference type="PANTHER" id="PTHR12174:SF23">
    <property type="entry name" value="MINOR HISTOCOMPATIBILITY ANTIGEN H13"/>
    <property type="match status" value="1"/>
</dbReference>
<feature type="transmembrane region" description="Helical" evidence="10">
    <location>
        <begin position="224"/>
        <end position="248"/>
    </location>
</feature>
<evidence type="ECO:0000256" key="5">
    <source>
        <dbReference type="ARBA" id="ARBA00022801"/>
    </source>
</evidence>
<dbReference type="PANTHER" id="PTHR12174">
    <property type="entry name" value="SIGNAL PEPTIDE PEPTIDASE"/>
    <property type="match status" value="1"/>
</dbReference>
<keyword evidence="12" id="KW-1185">Reference proteome</keyword>
<keyword evidence="4 10" id="KW-0812">Transmembrane</keyword>
<comment type="caution">
    <text evidence="11">The sequence shown here is derived from an EMBL/GenBank/DDBJ whole genome shotgun (WGS) entry which is preliminary data.</text>
</comment>
<comment type="subcellular location">
    <subcellularLocation>
        <location evidence="2">Endoplasmic reticulum membrane</location>
        <topology evidence="2">Multi-pass membrane protein</topology>
    </subcellularLocation>
    <subcellularLocation>
        <location evidence="1">Membrane</location>
        <topology evidence="1">Multi-pass membrane protein</topology>
        <orientation evidence="1">Lumenal side</orientation>
    </subcellularLocation>
</comment>
<evidence type="ECO:0000256" key="10">
    <source>
        <dbReference type="SAM" id="Phobius"/>
    </source>
</evidence>
<dbReference type="Pfam" id="PF04258">
    <property type="entry name" value="Peptidase_A22B"/>
    <property type="match status" value="1"/>
</dbReference>
<evidence type="ECO:0000256" key="9">
    <source>
        <dbReference type="SAM" id="MobiDB-lite"/>
    </source>
</evidence>
<evidence type="ECO:0000256" key="7">
    <source>
        <dbReference type="ARBA" id="ARBA00022989"/>
    </source>
</evidence>
<gene>
    <name evidence="11" type="ORF">HHUSO_G28748</name>
</gene>
<dbReference type="InterPro" id="IPR006639">
    <property type="entry name" value="Preselin/SPP"/>
</dbReference>
<organism evidence="11 12">
    <name type="scientific">Huso huso</name>
    <name type="common">Beluga</name>
    <name type="synonym">Acipenser huso</name>
    <dbReference type="NCBI Taxonomy" id="61971"/>
    <lineage>
        <taxon>Eukaryota</taxon>
        <taxon>Metazoa</taxon>
        <taxon>Chordata</taxon>
        <taxon>Craniata</taxon>
        <taxon>Vertebrata</taxon>
        <taxon>Euteleostomi</taxon>
        <taxon>Actinopterygii</taxon>
        <taxon>Chondrostei</taxon>
        <taxon>Acipenseriformes</taxon>
        <taxon>Acipenseridae</taxon>
        <taxon>Huso</taxon>
    </lineage>
</organism>